<dbReference type="GO" id="GO:0070401">
    <property type="term" value="F:NADP+ binding"/>
    <property type="evidence" value="ECO:0007669"/>
    <property type="project" value="InterPro"/>
</dbReference>
<comment type="pathway">
    <text evidence="5">Amino-acid biosynthesis.</text>
</comment>
<dbReference type="Gene3D" id="3.40.50.720">
    <property type="entry name" value="NAD(P)-binding Rossmann-like Domain"/>
    <property type="match status" value="1"/>
</dbReference>
<dbReference type="CDD" id="cd17895">
    <property type="entry name" value="AGPR_1_N"/>
    <property type="match status" value="1"/>
</dbReference>
<dbReference type="PANTHER" id="PTHR32338">
    <property type="entry name" value="N-ACETYL-GAMMA-GLUTAMYL-PHOSPHATE REDUCTASE, CHLOROPLASTIC-RELATED-RELATED"/>
    <property type="match status" value="1"/>
</dbReference>
<accession>X1KUN4</accession>
<dbReference type="PROSITE" id="PS01224">
    <property type="entry name" value="ARGC"/>
    <property type="match status" value="1"/>
</dbReference>
<name>X1KUN4_9ZZZZ</name>
<dbReference type="SUPFAM" id="SSF55347">
    <property type="entry name" value="Glyceraldehyde-3-phosphate dehydrogenase-like, C-terminal domain"/>
    <property type="match status" value="1"/>
</dbReference>
<dbReference type="Pfam" id="PF01118">
    <property type="entry name" value="Semialdhyde_dh"/>
    <property type="match status" value="1"/>
</dbReference>
<evidence type="ECO:0000256" key="5">
    <source>
        <dbReference type="ARBA" id="ARBA00029440"/>
    </source>
</evidence>
<dbReference type="InterPro" id="IPR036291">
    <property type="entry name" value="NAD(P)-bd_dom_sf"/>
</dbReference>
<dbReference type="SUPFAM" id="SSF51735">
    <property type="entry name" value="NAD(P)-binding Rossmann-fold domains"/>
    <property type="match status" value="1"/>
</dbReference>
<keyword evidence="2" id="KW-0028">Amino-acid biosynthesis</keyword>
<dbReference type="InterPro" id="IPR000534">
    <property type="entry name" value="Semialdehyde_DH_NAD-bd"/>
</dbReference>
<evidence type="ECO:0000256" key="3">
    <source>
        <dbReference type="ARBA" id="ARBA00022857"/>
    </source>
</evidence>
<dbReference type="SMART" id="SM00859">
    <property type="entry name" value="Semialdhyde_dh"/>
    <property type="match status" value="1"/>
</dbReference>
<evidence type="ECO:0000256" key="4">
    <source>
        <dbReference type="ARBA" id="ARBA00023002"/>
    </source>
</evidence>
<evidence type="ECO:0000256" key="2">
    <source>
        <dbReference type="ARBA" id="ARBA00022605"/>
    </source>
</evidence>
<keyword evidence="4" id="KW-0560">Oxidoreductase</keyword>
<evidence type="ECO:0000313" key="7">
    <source>
        <dbReference type="EMBL" id="GAH97345.1"/>
    </source>
</evidence>
<dbReference type="InterPro" id="IPR000706">
    <property type="entry name" value="AGPR_type-1"/>
</dbReference>
<keyword evidence="1" id="KW-0055">Arginine biosynthesis</keyword>
<feature type="non-terminal residue" evidence="7">
    <location>
        <position position="321"/>
    </location>
</feature>
<comment type="caution">
    <text evidence="7">The sequence shown here is derived from an EMBL/GenBank/DDBJ whole genome shotgun (WGS) entry which is preliminary data.</text>
</comment>
<dbReference type="HAMAP" id="MF_00150">
    <property type="entry name" value="ArgC_type1"/>
    <property type="match status" value="1"/>
</dbReference>
<dbReference type="InterPro" id="IPR023013">
    <property type="entry name" value="AGPR_AS"/>
</dbReference>
<organism evidence="7">
    <name type="scientific">marine sediment metagenome</name>
    <dbReference type="NCBI Taxonomy" id="412755"/>
    <lineage>
        <taxon>unclassified sequences</taxon>
        <taxon>metagenomes</taxon>
        <taxon>ecological metagenomes</taxon>
    </lineage>
</organism>
<sequence>MSKPKVGIINVTGYAGVELARLLYQHPQVELTSVTGRSAAGQKLGEVFPHLASMDLTIETKLRDVDLAFSAMPHQASAKEVIPLLNHGIKVVDISADFRLKKAAEYQSWYGFTHSAPQLLEQAVYGLTELHRSQVASAQLVANPGCYPTGAILALAPAVKEDLIEPDIIIDSKSGVSGAGRTPSLRAHYSEANEDVTAYALEGHRHLPEIIQELGLLHPGKSLSVTFVPHLIPMTRGILTSCYAPLPLGKVAAGKKGEEEVRQLYLNFYKDEPFIKIVEFPPHTKHTWGSNLCLIHPTIDHRTGRLIIISCIDNLVKGAAG</sequence>
<reference evidence="7" key="1">
    <citation type="journal article" date="2014" name="Front. Microbiol.">
        <title>High frequency of phylogenetically diverse reductive dehalogenase-homologous genes in deep subseafloor sedimentary metagenomes.</title>
        <authorList>
            <person name="Kawai M."/>
            <person name="Futagami T."/>
            <person name="Toyoda A."/>
            <person name="Takaki Y."/>
            <person name="Nishi S."/>
            <person name="Hori S."/>
            <person name="Arai W."/>
            <person name="Tsubouchi T."/>
            <person name="Morono Y."/>
            <person name="Uchiyama I."/>
            <person name="Ito T."/>
            <person name="Fujiyama A."/>
            <person name="Inagaki F."/>
            <person name="Takami H."/>
        </authorList>
    </citation>
    <scope>NUCLEOTIDE SEQUENCE</scope>
    <source>
        <strain evidence="7">Expedition CK06-06</strain>
    </source>
</reference>
<proteinExistence type="inferred from homology"/>
<dbReference type="GO" id="GO:0006526">
    <property type="term" value="P:L-arginine biosynthetic process"/>
    <property type="evidence" value="ECO:0007669"/>
    <property type="project" value="UniProtKB-KW"/>
</dbReference>
<protein>
    <recommendedName>
        <fullName evidence="6">Semialdehyde dehydrogenase NAD-binding domain-containing protein</fullName>
    </recommendedName>
</protein>
<dbReference type="Pfam" id="PF22698">
    <property type="entry name" value="Semialdhyde_dhC_1"/>
    <property type="match status" value="1"/>
</dbReference>
<dbReference type="PANTHER" id="PTHR32338:SF10">
    <property type="entry name" value="N-ACETYL-GAMMA-GLUTAMYL-PHOSPHATE REDUCTASE, CHLOROPLASTIC-RELATED"/>
    <property type="match status" value="1"/>
</dbReference>
<dbReference type="NCBIfam" id="TIGR01850">
    <property type="entry name" value="argC"/>
    <property type="match status" value="1"/>
</dbReference>
<gene>
    <name evidence="7" type="ORF">S06H3_04391</name>
</gene>
<evidence type="ECO:0000256" key="1">
    <source>
        <dbReference type="ARBA" id="ARBA00022571"/>
    </source>
</evidence>
<dbReference type="EMBL" id="BARV01001534">
    <property type="protein sequence ID" value="GAH97345.1"/>
    <property type="molecule type" value="Genomic_DNA"/>
</dbReference>
<evidence type="ECO:0000259" key="6">
    <source>
        <dbReference type="SMART" id="SM00859"/>
    </source>
</evidence>
<dbReference type="InterPro" id="IPR050085">
    <property type="entry name" value="AGPR"/>
</dbReference>
<dbReference type="InterPro" id="IPR058924">
    <property type="entry name" value="AGPR_dimerisation_dom"/>
</dbReference>
<dbReference type="Gene3D" id="3.30.360.10">
    <property type="entry name" value="Dihydrodipicolinate Reductase, domain 2"/>
    <property type="match status" value="1"/>
</dbReference>
<dbReference type="AlphaFoldDB" id="X1KUN4"/>
<feature type="domain" description="Semialdehyde dehydrogenase NAD-binding" evidence="6">
    <location>
        <begin position="5"/>
        <end position="138"/>
    </location>
</feature>
<keyword evidence="3" id="KW-0521">NADP</keyword>
<dbReference type="GO" id="GO:0051287">
    <property type="term" value="F:NAD binding"/>
    <property type="evidence" value="ECO:0007669"/>
    <property type="project" value="InterPro"/>
</dbReference>
<dbReference type="CDD" id="cd23934">
    <property type="entry name" value="AGPR_1_C"/>
    <property type="match status" value="1"/>
</dbReference>
<dbReference type="GO" id="GO:0003942">
    <property type="term" value="F:N-acetyl-gamma-glutamyl-phosphate reductase activity"/>
    <property type="evidence" value="ECO:0007669"/>
    <property type="project" value="InterPro"/>
</dbReference>